<dbReference type="AlphaFoldDB" id="A0A517P4A9"/>
<protein>
    <submittedName>
        <fullName evidence="2">Polysaccharide pyruvyl transferase</fullName>
    </submittedName>
</protein>
<dbReference type="KEGG" id="acaf:CA12_02540"/>
<evidence type="ECO:0000259" key="1">
    <source>
        <dbReference type="Pfam" id="PF04230"/>
    </source>
</evidence>
<feature type="domain" description="Polysaccharide pyruvyl transferase" evidence="1">
    <location>
        <begin position="70"/>
        <end position="330"/>
    </location>
</feature>
<name>A0A517P4A9_9PLAN</name>
<dbReference type="PANTHER" id="PTHR36836">
    <property type="entry name" value="COLANIC ACID BIOSYNTHESIS PROTEIN WCAK"/>
    <property type="match status" value="1"/>
</dbReference>
<evidence type="ECO:0000313" key="3">
    <source>
        <dbReference type="Proteomes" id="UP000318741"/>
    </source>
</evidence>
<organism evidence="2 3">
    <name type="scientific">Alienimonas californiensis</name>
    <dbReference type="NCBI Taxonomy" id="2527989"/>
    <lineage>
        <taxon>Bacteria</taxon>
        <taxon>Pseudomonadati</taxon>
        <taxon>Planctomycetota</taxon>
        <taxon>Planctomycetia</taxon>
        <taxon>Planctomycetales</taxon>
        <taxon>Planctomycetaceae</taxon>
        <taxon>Alienimonas</taxon>
    </lineage>
</organism>
<evidence type="ECO:0000313" key="2">
    <source>
        <dbReference type="EMBL" id="QDT14186.1"/>
    </source>
</evidence>
<sequence>MLAAAVDRLRRRWPDLRLRILTTDSGRLSGAVGGPGDGVRPVEIDGRDQWADCTFVSGSPQARPYRLRRVAQRAGADFKARRPTLFRSLIALRGIWHPADRAAGRFHDHVRWADLVLATGGGYFTDPFRRHANRVLDTLELARSLGKPTALLGQGLGPLSHASTRHRLAEAVRAAVLVTLRESAASGPLLEELNALGSNVICTGDDAVGPAAALGPADAACGDVLGLNVRAAKYSGIVGRADRLREAIAGAVAAMNAHVRCVPVSFHDKERDLDRTLELVPSNRLAAGGDVVEDTPEAVASVAGQCRAVVTGSYHAGVFALSRGVPVVGLVASDYYAWKFGGLAAQFGPGACTPLETTGPHLAARLTAAVTDAWNAGPDRRAAIYAAACRQAAACEAAYDQLLAEVSR</sequence>
<dbReference type="GO" id="GO:0016740">
    <property type="term" value="F:transferase activity"/>
    <property type="evidence" value="ECO:0007669"/>
    <property type="project" value="UniProtKB-KW"/>
</dbReference>
<keyword evidence="2" id="KW-0808">Transferase</keyword>
<dbReference type="PANTHER" id="PTHR36836:SF1">
    <property type="entry name" value="COLANIC ACID BIOSYNTHESIS PROTEIN WCAK"/>
    <property type="match status" value="1"/>
</dbReference>
<reference evidence="2 3" key="1">
    <citation type="submission" date="2019-02" db="EMBL/GenBank/DDBJ databases">
        <title>Deep-cultivation of Planctomycetes and their phenomic and genomic characterization uncovers novel biology.</title>
        <authorList>
            <person name="Wiegand S."/>
            <person name="Jogler M."/>
            <person name="Boedeker C."/>
            <person name="Pinto D."/>
            <person name="Vollmers J."/>
            <person name="Rivas-Marin E."/>
            <person name="Kohn T."/>
            <person name="Peeters S.H."/>
            <person name="Heuer A."/>
            <person name="Rast P."/>
            <person name="Oberbeckmann S."/>
            <person name="Bunk B."/>
            <person name="Jeske O."/>
            <person name="Meyerdierks A."/>
            <person name="Storesund J.E."/>
            <person name="Kallscheuer N."/>
            <person name="Luecker S."/>
            <person name="Lage O.M."/>
            <person name="Pohl T."/>
            <person name="Merkel B.J."/>
            <person name="Hornburger P."/>
            <person name="Mueller R.-W."/>
            <person name="Bruemmer F."/>
            <person name="Labrenz M."/>
            <person name="Spormann A.M."/>
            <person name="Op den Camp H."/>
            <person name="Overmann J."/>
            <person name="Amann R."/>
            <person name="Jetten M.S.M."/>
            <person name="Mascher T."/>
            <person name="Medema M.H."/>
            <person name="Devos D.P."/>
            <person name="Kaster A.-K."/>
            <person name="Ovreas L."/>
            <person name="Rohde M."/>
            <person name="Galperin M.Y."/>
            <person name="Jogler C."/>
        </authorList>
    </citation>
    <scope>NUCLEOTIDE SEQUENCE [LARGE SCALE GENOMIC DNA]</scope>
    <source>
        <strain evidence="2 3">CA12</strain>
    </source>
</reference>
<keyword evidence="3" id="KW-1185">Reference proteome</keyword>
<accession>A0A517P4A9</accession>
<proteinExistence type="predicted"/>
<dbReference type="Proteomes" id="UP000318741">
    <property type="component" value="Chromosome"/>
</dbReference>
<dbReference type="EMBL" id="CP036265">
    <property type="protein sequence ID" value="QDT14186.1"/>
    <property type="molecule type" value="Genomic_DNA"/>
</dbReference>
<dbReference type="InterPro" id="IPR007345">
    <property type="entry name" value="Polysacch_pyruvyl_Trfase"/>
</dbReference>
<gene>
    <name evidence="2" type="ORF">CA12_02540</name>
</gene>
<dbReference type="Pfam" id="PF04230">
    <property type="entry name" value="PS_pyruv_trans"/>
    <property type="match status" value="1"/>
</dbReference>